<dbReference type="PANTHER" id="PTHR45339">
    <property type="entry name" value="HYBRID SIGNAL TRANSDUCTION HISTIDINE KINASE J"/>
    <property type="match status" value="1"/>
</dbReference>
<dbReference type="InterPro" id="IPR001789">
    <property type="entry name" value="Sig_transdc_resp-reg_receiver"/>
</dbReference>
<dbReference type="Pfam" id="PF00072">
    <property type="entry name" value="Response_reg"/>
    <property type="match status" value="1"/>
</dbReference>
<dbReference type="Gene3D" id="1.10.287.130">
    <property type="match status" value="1"/>
</dbReference>
<evidence type="ECO:0000313" key="9">
    <source>
        <dbReference type="Proteomes" id="UP000249725"/>
    </source>
</evidence>
<dbReference type="OrthoDB" id="9801651at2"/>
<evidence type="ECO:0000259" key="7">
    <source>
        <dbReference type="PROSITE" id="PS50112"/>
    </source>
</evidence>
<evidence type="ECO:0000259" key="6">
    <source>
        <dbReference type="PROSITE" id="PS50110"/>
    </source>
</evidence>
<evidence type="ECO:0000256" key="3">
    <source>
        <dbReference type="ARBA" id="ARBA00022553"/>
    </source>
</evidence>
<dbReference type="SUPFAM" id="SSF55785">
    <property type="entry name" value="PYP-like sensor domain (PAS domain)"/>
    <property type="match status" value="1"/>
</dbReference>
<keyword evidence="9" id="KW-1185">Reference proteome</keyword>
<keyword evidence="3 5" id="KW-0597">Phosphoprotein</keyword>
<proteinExistence type="predicted"/>
<dbReference type="CDD" id="cd17546">
    <property type="entry name" value="REC_hyHK_CKI1_RcsC-like"/>
    <property type="match status" value="1"/>
</dbReference>
<feature type="domain" description="PAS" evidence="7">
    <location>
        <begin position="56"/>
        <end position="91"/>
    </location>
</feature>
<dbReference type="SUPFAM" id="SSF47384">
    <property type="entry name" value="Homodimeric domain of signal transducing histidine kinase"/>
    <property type="match status" value="1"/>
</dbReference>
<feature type="modified residue" description="4-aspartylphosphate" evidence="5">
    <location>
        <position position="326"/>
    </location>
</feature>
<organism evidence="8 9">
    <name type="scientific">Phenylobacterium deserti</name>
    <dbReference type="NCBI Taxonomy" id="1914756"/>
    <lineage>
        <taxon>Bacteria</taxon>
        <taxon>Pseudomonadati</taxon>
        <taxon>Pseudomonadota</taxon>
        <taxon>Alphaproteobacteria</taxon>
        <taxon>Caulobacterales</taxon>
        <taxon>Caulobacteraceae</taxon>
        <taxon>Phenylobacterium</taxon>
    </lineage>
</organism>
<dbReference type="CDD" id="cd00082">
    <property type="entry name" value="HisKA"/>
    <property type="match status" value="1"/>
</dbReference>
<dbReference type="GO" id="GO:0000155">
    <property type="term" value="F:phosphorelay sensor kinase activity"/>
    <property type="evidence" value="ECO:0007669"/>
    <property type="project" value="InterPro"/>
</dbReference>
<dbReference type="Gene3D" id="3.30.450.20">
    <property type="entry name" value="PAS domain"/>
    <property type="match status" value="1"/>
</dbReference>
<dbReference type="SMART" id="SM00388">
    <property type="entry name" value="HisKA"/>
    <property type="match status" value="1"/>
</dbReference>
<evidence type="ECO:0000256" key="4">
    <source>
        <dbReference type="ARBA" id="ARBA00023012"/>
    </source>
</evidence>
<dbReference type="AlphaFoldDB" id="A0A328ADB3"/>
<dbReference type="EMBL" id="QFYR01000004">
    <property type="protein sequence ID" value="RAK51394.1"/>
    <property type="molecule type" value="Genomic_DNA"/>
</dbReference>
<dbReference type="Pfam" id="PF00512">
    <property type="entry name" value="HisKA"/>
    <property type="match status" value="1"/>
</dbReference>
<dbReference type="PROSITE" id="PS50112">
    <property type="entry name" value="PAS"/>
    <property type="match status" value="1"/>
</dbReference>
<evidence type="ECO:0000256" key="2">
    <source>
        <dbReference type="ARBA" id="ARBA00012438"/>
    </source>
</evidence>
<feature type="domain" description="Response regulatory" evidence="6">
    <location>
        <begin position="277"/>
        <end position="396"/>
    </location>
</feature>
<gene>
    <name evidence="8" type="ORF">DJ018_15770</name>
</gene>
<dbReference type="SUPFAM" id="SSF52172">
    <property type="entry name" value="CheY-like"/>
    <property type="match status" value="1"/>
</dbReference>
<comment type="catalytic activity">
    <reaction evidence="1">
        <text>ATP + protein L-histidine = ADP + protein N-phospho-L-histidine.</text>
        <dbReference type="EC" id="2.7.13.3"/>
    </reaction>
</comment>
<protein>
    <recommendedName>
        <fullName evidence="2">histidine kinase</fullName>
        <ecNumber evidence="2">2.7.13.3</ecNumber>
    </recommendedName>
</protein>
<dbReference type="Pfam" id="PF12860">
    <property type="entry name" value="PAS_7"/>
    <property type="match status" value="1"/>
</dbReference>
<dbReference type="Proteomes" id="UP000249725">
    <property type="component" value="Unassembled WGS sequence"/>
</dbReference>
<reference evidence="9" key="1">
    <citation type="submission" date="2018-05" db="EMBL/GenBank/DDBJ databases">
        <authorList>
            <person name="Li X."/>
        </authorList>
    </citation>
    <scope>NUCLEOTIDE SEQUENCE [LARGE SCALE GENOMIC DNA]</scope>
    <source>
        <strain evidence="9">YIM 73061</strain>
    </source>
</reference>
<dbReference type="InterPro" id="IPR035965">
    <property type="entry name" value="PAS-like_dom_sf"/>
</dbReference>
<evidence type="ECO:0000256" key="5">
    <source>
        <dbReference type="PROSITE-ProRule" id="PRU00169"/>
    </source>
</evidence>
<dbReference type="InterPro" id="IPR003661">
    <property type="entry name" value="HisK_dim/P_dom"/>
</dbReference>
<dbReference type="EC" id="2.7.13.3" evidence="2"/>
<dbReference type="InterPro" id="IPR036097">
    <property type="entry name" value="HisK_dim/P_sf"/>
</dbReference>
<evidence type="ECO:0000313" key="8">
    <source>
        <dbReference type="EMBL" id="RAK51394.1"/>
    </source>
</evidence>
<dbReference type="PANTHER" id="PTHR45339:SF1">
    <property type="entry name" value="HYBRID SIGNAL TRANSDUCTION HISTIDINE KINASE J"/>
    <property type="match status" value="1"/>
</dbReference>
<keyword evidence="4" id="KW-0902">Two-component regulatory system</keyword>
<accession>A0A328ADB3</accession>
<dbReference type="PROSITE" id="PS50110">
    <property type="entry name" value="RESPONSE_REGULATORY"/>
    <property type="match status" value="1"/>
</dbReference>
<dbReference type="Gene3D" id="3.40.50.2300">
    <property type="match status" value="1"/>
</dbReference>
<dbReference type="InterPro" id="IPR011006">
    <property type="entry name" value="CheY-like_superfamily"/>
</dbReference>
<dbReference type="SMART" id="SM00448">
    <property type="entry name" value="REC"/>
    <property type="match status" value="1"/>
</dbReference>
<evidence type="ECO:0000256" key="1">
    <source>
        <dbReference type="ARBA" id="ARBA00000085"/>
    </source>
</evidence>
<name>A0A328ADB3_9CAUL</name>
<dbReference type="InterPro" id="IPR000014">
    <property type="entry name" value="PAS"/>
</dbReference>
<sequence>MQQAGELHLWLQALAGAAISRTSVGQRMALRRLRAWVNERLGGRELQAARDETRRANARLRDLLDSISEGVVILDAGGRYVLWNQAYADIYHRSADLFRPGASLEETLRVGVARGDYPDAAGREDAWIAERIGKLMAATGERSEQRLSDGRWLLVEERRTTDGGVIGLRVDITDFKQQAAALAEALAHAEAANRAKAEFLADMSHEIRTPLNGVSGLSRILEATELDANQSELVAELRGSIRELEGVARHLLDHGDASPEEEPTPPTIAASAGDPVRILLADDNATNRKVIELMLGAAEAQVTSVEDGAQAVEAWRRDRFDLVLMDLRMPVMDGLSAIRTIRAEEQAAGRARTGVVVLSANTSAEDREASARAGADGHIGKPIQVEELLAAIGSAMAAAG</sequence>
<comment type="caution">
    <text evidence="8">The sequence shown here is derived from an EMBL/GenBank/DDBJ whole genome shotgun (WGS) entry which is preliminary data.</text>
</comment>